<accession>A0A382KKA2</accession>
<dbReference type="AlphaFoldDB" id="A0A382KKA2"/>
<gene>
    <name evidence="1" type="ORF">METZ01_LOCUS277742</name>
</gene>
<name>A0A382KKA2_9ZZZZ</name>
<sequence>MNTDLTTAQKDYAIFLPAISGFFATYIGKQRFSEYVEKARIPSNFPNGVESMNWLNPQQGLFKYHWSLYSAGHAELDVNKHSPKEDMVRNRDRNNSWILGDSGGFQIGKGVWEGDWKDPNCPRAKKKRQQVLTWLDAYADYGMILDIPA</sequence>
<organism evidence="1">
    <name type="scientific">marine metagenome</name>
    <dbReference type="NCBI Taxonomy" id="408172"/>
    <lineage>
        <taxon>unclassified sequences</taxon>
        <taxon>metagenomes</taxon>
        <taxon>ecological metagenomes</taxon>
    </lineage>
</organism>
<evidence type="ECO:0000313" key="1">
    <source>
        <dbReference type="EMBL" id="SVC24888.1"/>
    </source>
</evidence>
<dbReference type="EMBL" id="UINC01081235">
    <property type="protein sequence ID" value="SVC24888.1"/>
    <property type="molecule type" value="Genomic_DNA"/>
</dbReference>
<protein>
    <submittedName>
        <fullName evidence="1">Uncharacterized protein</fullName>
    </submittedName>
</protein>
<reference evidence="1" key="1">
    <citation type="submission" date="2018-05" db="EMBL/GenBank/DDBJ databases">
        <authorList>
            <person name="Lanie J.A."/>
            <person name="Ng W.-L."/>
            <person name="Kazmierczak K.M."/>
            <person name="Andrzejewski T.M."/>
            <person name="Davidsen T.M."/>
            <person name="Wayne K.J."/>
            <person name="Tettelin H."/>
            <person name="Glass J.I."/>
            <person name="Rusch D."/>
            <person name="Podicherti R."/>
            <person name="Tsui H.-C.T."/>
            <person name="Winkler M.E."/>
        </authorList>
    </citation>
    <scope>NUCLEOTIDE SEQUENCE</scope>
</reference>
<feature type="non-terminal residue" evidence="1">
    <location>
        <position position="149"/>
    </location>
</feature>
<proteinExistence type="predicted"/>